<gene>
    <name evidence="9" type="ORF">E0E05_09880</name>
</gene>
<evidence type="ECO:0000313" key="9">
    <source>
        <dbReference type="EMBL" id="QBK30872.1"/>
    </source>
</evidence>
<dbReference type="GO" id="GO:0005886">
    <property type="term" value="C:plasma membrane"/>
    <property type="evidence" value="ECO:0007669"/>
    <property type="project" value="UniProtKB-SubCell"/>
</dbReference>
<reference evidence="9 10" key="1">
    <citation type="journal article" date="2017" name="Int. J. Syst. Evol. Microbiol.">
        <title>Roseitalea porphyridii gen. nov., sp. nov., isolated from a red alga, and reclassification of Hoeflea suaedae Chung et al. 2013 as Pseudohoeflea suaedae gen. nov., comb. nov.</title>
        <authorList>
            <person name="Hyeon J.W."/>
            <person name="Jeong S.E."/>
            <person name="Baek K."/>
            <person name="Jeon C.O."/>
        </authorList>
    </citation>
    <scope>NUCLEOTIDE SEQUENCE [LARGE SCALE GENOMIC DNA]</scope>
    <source>
        <strain evidence="9 10">MA7-20</strain>
    </source>
</reference>
<evidence type="ECO:0000313" key="10">
    <source>
        <dbReference type="Proteomes" id="UP000293719"/>
    </source>
</evidence>
<evidence type="ECO:0000259" key="8">
    <source>
        <dbReference type="Pfam" id="PF06808"/>
    </source>
</evidence>
<dbReference type="Proteomes" id="UP000293719">
    <property type="component" value="Chromosome"/>
</dbReference>
<sequence length="427" mass="44875">MSTLAAGFFFFILLGVPVAFVFGLAALVAVIASDLPLVLVAHRFVAGLNNFTLMAIPFFLLTGMLMEAGGLARRIIAFAMALVGWITGSLLMVAVLTATALAAMSGSGSADTAAVSSALMPDMRRRKYNIDFSAALIGTAGTLAQILPPSTMLVLIAVTNNLSVSALFLGGIIPGLLVVPALLYLSYRHAKKGGEQYAASGTFSLGEVGRTFIQAVPAMGLAVVISGGIFSGLFTPTEAAGVAVVYTILVGKFVYRELKWSDIPKVTLRAGAISSAIMFLVGGATIFNWLMAAVGVPDAVAGWFQANVESAWLFLVVMNIFLMLLGMPMEGFAIILLLSPIFLEVAASYGFDPNHIAIVFVFNCVIGMITPPFGGTLFVSALVAGRPISAVTRKVYPLWGVMTVVLLLITYVPDLVLFLPRAAGFVD</sequence>
<feature type="transmembrane region" description="Helical" evidence="7">
    <location>
        <begin position="357"/>
        <end position="384"/>
    </location>
</feature>
<dbReference type="InterPro" id="IPR004681">
    <property type="entry name" value="TRAP_DctM"/>
</dbReference>
<evidence type="ECO:0000256" key="6">
    <source>
        <dbReference type="ARBA" id="ARBA00023136"/>
    </source>
</evidence>
<dbReference type="PIRSF" id="PIRSF006066">
    <property type="entry name" value="HI0050"/>
    <property type="match status" value="1"/>
</dbReference>
<comment type="subcellular location">
    <subcellularLocation>
        <location evidence="1 7">Cell inner membrane</location>
        <topology evidence="1 7">Multi-pass membrane protein</topology>
    </subcellularLocation>
</comment>
<dbReference type="PANTHER" id="PTHR33362">
    <property type="entry name" value="SIALIC ACID TRAP TRANSPORTER PERMEASE PROTEIN SIAT-RELATED"/>
    <property type="match status" value="1"/>
</dbReference>
<comment type="subunit">
    <text evidence="7">The complex comprises the extracytoplasmic solute receptor protein and the two transmembrane proteins.</text>
</comment>
<dbReference type="AlphaFoldDB" id="A0A4P6V0L1"/>
<feature type="transmembrane region" description="Helical" evidence="7">
    <location>
        <begin position="267"/>
        <end position="291"/>
    </location>
</feature>
<evidence type="ECO:0000256" key="3">
    <source>
        <dbReference type="ARBA" id="ARBA00022519"/>
    </source>
</evidence>
<feature type="transmembrane region" description="Helical" evidence="7">
    <location>
        <begin position="239"/>
        <end position="255"/>
    </location>
</feature>
<name>A0A4P6V0L1_9HYPH</name>
<dbReference type="Pfam" id="PF06808">
    <property type="entry name" value="DctM"/>
    <property type="match status" value="1"/>
</dbReference>
<keyword evidence="4 7" id="KW-0812">Transmembrane</keyword>
<dbReference type="OrthoDB" id="9790209at2"/>
<feature type="transmembrane region" description="Helical" evidence="7">
    <location>
        <begin position="396"/>
        <end position="419"/>
    </location>
</feature>
<organism evidence="9 10">
    <name type="scientific">Roseitalea porphyridii</name>
    <dbReference type="NCBI Taxonomy" id="1852022"/>
    <lineage>
        <taxon>Bacteria</taxon>
        <taxon>Pseudomonadati</taxon>
        <taxon>Pseudomonadota</taxon>
        <taxon>Alphaproteobacteria</taxon>
        <taxon>Hyphomicrobiales</taxon>
        <taxon>Ahrensiaceae</taxon>
        <taxon>Roseitalea</taxon>
    </lineage>
</organism>
<dbReference type="PANTHER" id="PTHR33362:SF2">
    <property type="entry name" value="TRAP TRANSPORTER LARGE PERMEASE PROTEIN"/>
    <property type="match status" value="1"/>
</dbReference>
<proteinExistence type="inferred from homology"/>
<keyword evidence="7" id="KW-0813">Transport</keyword>
<feature type="transmembrane region" description="Helical" evidence="7">
    <location>
        <begin position="212"/>
        <end position="233"/>
    </location>
</feature>
<dbReference type="EMBL" id="CP036532">
    <property type="protein sequence ID" value="QBK30872.1"/>
    <property type="molecule type" value="Genomic_DNA"/>
</dbReference>
<dbReference type="InterPro" id="IPR010656">
    <property type="entry name" value="DctM"/>
</dbReference>
<feature type="transmembrane region" description="Helical" evidence="7">
    <location>
        <begin position="303"/>
        <end position="325"/>
    </location>
</feature>
<dbReference type="GO" id="GO:0022857">
    <property type="term" value="F:transmembrane transporter activity"/>
    <property type="evidence" value="ECO:0007669"/>
    <property type="project" value="UniProtKB-UniRule"/>
</dbReference>
<dbReference type="NCBIfam" id="TIGR00786">
    <property type="entry name" value="dctM"/>
    <property type="match status" value="1"/>
</dbReference>
<evidence type="ECO:0000256" key="4">
    <source>
        <dbReference type="ARBA" id="ARBA00022692"/>
    </source>
</evidence>
<keyword evidence="3 7" id="KW-0997">Cell inner membrane</keyword>
<protein>
    <recommendedName>
        <fullName evidence="7">TRAP transporter large permease protein</fullName>
    </recommendedName>
</protein>
<dbReference type="RefSeq" id="WP_131616556.1">
    <property type="nucleotide sequence ID" value="NZ_CP036532.1"/>
</dbReference>
<feature type="transmembrane region" description="Helical" evidence="7">
    <location>
        <begin position="132"/>
        <end position="158"/>
    </location>
</feature>
<keyword evidence="10" id="KW-1185">Reference proteome</keyword>
<dbReference type="GeneID" id="90767605"/>
<dbReference type="KEGG" id="rpod:E0E05_09880"/>
<evidence type="ECO:0000256" key="2">
    <source>
        <dbReference type="ARBA" id="ARBA00022475"/>
    </source>
</evidence>
<keyword evidence="5 7" id="KW-1133">Transmembrane helix</keyword>
<feature type="transmembrane region" description="Helical" evidence="7">
    <location>
        <begin position="75"/>
        <end position="95"/>
    </location>
</feature>
<evidence type="ECO:0000256" key="7">
    <source>
        <dbReference type="RuleBase" id="RU369079"/>
    </source>
</evidence>
<keyword evidence="2" id="KW-1003">Cell membrane</keyword>
<feature type="transmembrane region" description="Helical" evidence="7">
    <location>
        <begin position="332"/>
        <end position="351"/>
    </location>
</feature>
<feature type="domain" description="TRAP C4-dicarboxylate transport system permease DctM subunit" evidence="8">
    <location>
        <begin position="7"/>
        <end position="414"/>
    </location>
</feature>
<feature type="transmembrane region" description="Helical" evidence="7">
    <location>
        <begin position="44"/>
        <end position="63"/>
    </location>
</feature>
<accession>A0A4P6V0L1</accession>
<keyword evidence="6 7" id="KW-0472">Membrane</keyword>
<evidence type="ECO:0000256" key="5">
    <source>
        <dbReference type="ARBA" id="ARBA00022989"/>
    </source>
</evidence>
<evidence type="ECO:0000256" key="1">
    <source>
        <dbReference type="ARBA" id="ARBA00004429"/>
    </source>
</evidence>
<feature type="transmembrane region" description="Helical" evidence="7">
    <location>
        <begin position="7"/>
        <end position="32"/>
    </location>
</feature>
<feature type="transmembrane region" description="Helical" evidence="7">
    <location>
        <begin position="164"/>
        <end position="185"/>
    </location>
</feature>
<comment type="function">
    <text evidence="7">Part of the tripartite ATP-independent periplasmic (TRAP) transport system.</text>
</comment>
<comment type="similarity">
    <text evidence="7">Belongs to the TRAP transporter large permease family.</text>
</comment>